<dbReference type="EMBL" id="JAULJE010000022">
    <property type="protein sequence ID" value="KAK1329397.1"/>
    <property type="molecule type" value="Genomic_DNA"/>
</dbReference>
<reference evidence="2" key="1">
    <citation type="submission" date="2023-06" db="EMBL/GenBank/DDBJ databases">
        <title>Reference genome for the Northern bat (Eptesicus nilssonii), a most northern bat species.</title>
        <authorList>
            <person name="Laine V.N."/>
            <person name="Pulliainen A.T."/>
            <person name="Lilley T.M."/>
        </authorList>
    </citation>
    <scope>NUCLEOTIDE SEQUENCE</scope>
    <source>
        <strain evidence="2">BLF_Eptnil</strain>
        <tissue evidence="2">Kidney</tissue>
    </source>
</reference>
<comment type="caution">
    <text evidence="2">The sequence shown here is derived from an EMBL/GenBank/DDBJ whole genome shotgun (WGS) entry which is preliminary data.</text>
</comment>
<gene>
    <name evidence="2" type="ORF">QTO34_011581</name>
</gene>
<organism evidence="2 3">
    <name type="scientific">Cnephaeus nilssonii</name>
    <name type="common">Northern bat</name>
    <name type="synonym">Eptesicus nilssonii</name>
    <dbReference type="NCBI Taxonomy" id="3371016"/>
    <lineage>
        <taxon>Eukaryota</taxon>
        <taxon>Metazoa</taxon>
        <taxon>Chordata</taxon>
        <taxon>Craniata</taxon>
        <taxon>Vertebrata</taxon>
        <taxon>Euteleostomi</taxon>
        <taxon>Mammalia</taxon>
        <taxon>Eutheria</taxon>
        <taxon>Laurasiatheria</taxon>
        <taxon>Chiroptera</taxon>
        <taxon>Yangochiroptera</taxon>
        <taxon>Vespertilionidae</taxon>
        <taxon>Cnephaeus</taxon>
    </lineage>
</organism>
<keyword evidence="3" id="KW-1185">Reference proteome</keyword>
<evidence type="ECO:0000256" key="1">
    <source>
        <dbReference type="SAM" id="Phobius"/>
    </source>
</evidence>
<evidence type="ECO:0000313" key="2">
    <source>
        <dbReference type="EMBL" id="KAK1329397.1"/>
    </source>
</evidence>
<dbReference type="Proteomes" id="UP001177744">
    <property type="component" value="Unassembled WGS sequence"/>
</dbReference>
<feature type="transmembrane region" description="Helical" evidence="1">
    <location>
        <begin position="43"/>
        <end position="63"/>
    </location>
</feature>
<evidence type="ECO:0000313" key="3">
    <source>
        <dbReference type="Proteomes" id="UP001177744"/>
    </source>
</evidence>
<keyword evidence="1" id="KW-0812">Transmembrane</keyword>
<proteinExistence type="predicted"/>
<name>A0AA40HEM6_CNENI</name>
<dbReference type="AlphaFoldDB" id="A0AA40HEM6"/>
<keyword evidence="1" id="KW-1133">Transmembrane helix</keyword>
<protein>
    <submittedName>
        <fullName evidence="2">Uncharacterized protein</fullName>
    </submittedName>
</protein>
<sequence length="70" mass="7785">MGEARWASGAPYTGFREWNNTEENADCTINGSAGSRRLERFPAGLKLAVFGIFIIVIFVYITVEKKPLFG</sequence>
<keyword evidence="1" id="KW-0472">Membrane</keyword>
<accession>A0AA40HEM6</accession>